<dbReference type="InterPro" id="IPR024163">
    <property type="entry name" value="Aerotolerance_reg_N"/>
</dbReference>
<keyword evidence="1" id="KW-1003">Cell membrane</keyword>
<organism evidence="7 8">
    <name type="scientific">Mucilaginibacter gracilis</name>
    <dbReference type="NCBI Taxonomy" id="423350"/>
    <lineage>
        <taxon>Bacteria</taxon>
        <taxon>Pseudomonadati</taxon>
        <taxon>Bacteroidota</taxon>
        <taxon>Sphingobacteriia</taxon>
        <taxon>Sphingobacteriales</taxon>
        <taxon>Sphingobacteriaceae</taxon>
        <taxon>Mucilaginibacter</taxon>
    </lineage>
</organism>
<dbReference type="OrthoDB" id="6206554at2"/>
<name>A0A495J7T9_9SPHI</name>
<dbReference type="InterPro" id="IPR002035">
    <property type="entry name" value="VWF_A"/>
</dbReference>
<dbReference type="PANTHER" id="PTHR22550:SF5">
    <property type="entry name" value="LEUCINE ZIPPER PROTEIN 4"/>
    <property type="match status" value="1"/>
</dbReference>
<evidence type="ECO:0000256" key="3">
    <source>
        <dbReference type="ARBA" id="ARBA00022989"/>
    </source>
</evidence>
<dbReference type="PANTHER" id="PTHR22550">
    <property type="entry name" value="SPORE GERMINATION PROTEIN"/>
    <property type="match status" value="1"/>
</dbReference>
<proteinExistence type="predicted"/>
<feature type="domain" description="VWFA" evidence="6">
    <location>
        <begin position="91"/>
        <end position="290"/>
    </location>
</feature>
<feature type="transmembrane region" description="Helical" evidence="5">
    <location>
        <begin position="56"/>
        <end position="74"/>
    </location>
</feature>
<reference evidence="7 8" key="1">
    <citation type="submission" date="2018-10" db="EMBL/GenBank/DDBJ databases">
        <title>Genomic Encyclopedia of Archaeal and Bacterial Type Strains, Phase II (KMG-II): from individual species to whole genera.</title>
        <authorList>
            <person name="Goeker M."/>
        </authorList>
    </citation>
    <scope>NUCLEOTIDE SEQUENCE [LARGE SCALE GENOMIC DNA]</scope>
    <source>
        <strain evidence="7 8">DSM 18602</strain>
    </source>
</reference>
<accession>A0A495J7T9</accession>
<evidence type="ECO:0000256" key="5">
    <source>
        <dbReference type="SAM" id="Phobius"/>
    </source>
</evidence>
<dbReference type="Gene3D" id="3.40.50.410">
    <property type="entry name" value="von Willebrand factor, type A domain"/>
    <property type="match status" value="1"/>
</dbReference>
<keyword evidence="3 5" id="KW-1133">Transmembrane helix</keyword>
<feature type="transmembrane region" description="Helical" evidence="5">
    <location>
        <begin position="310"/>
        <end position="327"/>
    </location>
</feature>
<dbReference type="InterPro" id="IPR050768">
    <property type="entry name" value="UPF0353/GerABKA_families"/>
</dbReference>
<dbReference type="SUPFAM" id="SSF53300">
    <property type="entry name" value="vWA-like"/>
    <property type="match status" value="1"/>
</dbReference>
<dbReference type="InterPro" id="IPR036465">
    <property type="entry name" value="vWFA_dom_sf"/>
</dbReference>
<evidence type="ECO:0000313" key="8">
    <source>
        <dbReference type="Proteomes" id="UP000268007"/>
    </source>
</evidence>
<keyword evidence="2 5" id="KW-0812">Transmembrane</keyword>
<dbReference type="EMBL" id="RBKU01000001">
    <property type="protein sequence ID" value="RKR84947.1"/>
    <property type="molecule type" value="Genomic_DNA"/>
</dbReference>
<dbReference type="SMART" id="SM00327">
    <property type="entry name" value="VWA"/>
    <property type="match status" value="1"/>
</dbReference>
<evidence type="ECO:0000313" key="7">
    <source>
        <dbReference type="EMBL" id="RKR84947.1"/>
    </source>
</evidence>
<evidence type="ECO:0000256" key="4">
    <source>
        <dbReference type="ARBA" id="ARBA00023136"/>
    </source>
</evidence>
<dbReference type="PROSITE" id="PS50234">
    <property type="entry name" value="VWFA"/>
    <property type="match status" value="1"/>
</dbReference>
<evidence type="ECO:0000259" key="6">
    <source>
        <dbReference type="PROSITE" id="PS50234"/>
    </source>
</evidence>
<dbReference type="Proteomes" id="UP000268007">
    <property type="component" value="Unassembled WGS sequence"/>
</dbReference>
<evidence type="ECO:0000256" key="2">
    <source>
        <dbReference type="ARBA" id="ARBA00022692"/>
    </source>
</evidence>
<keyword evidence="8" id="KW-1185">Reference proteome</keyword>
<sequence>MLRFAHIEFLWGLALIPVLIIIFIWVSRWKRKALAAFGDKNVVKLMMPQVSISKPWLKFTLFIIAYGLLLIGAADPQIGSKMEEVKRKGADIMILLDVSNSMLSQDLSPNRLENAKQAISQLIDNLHDDRIGIIVFAGQAYVQLPITTDYSAAKLFLNTINTNMVPTQGTAIGAAIDMGMQSFDFKNGMGKAMIVITDGENHEDDAVSAANRARDKDVTIHVVGVGSAEGAPIPIIKDGKQAGFHTDSAGKVVVSKLDENMGKEIAAAGNGAYVRATNASSGLSIIMDQINKMERKAYDSKSFRDFEDRFQILLALAFILLVIEFFISNRKSVTLSKLKLFEVKEEVKV</sequence>
<dbReference type="AlphaFoldDB" id="A0A495J7T9"/>
<dbReference type="Pfam" id="PF07584">
    <property type="entry name" value="BatA"/>
    <property type="match status" value="1"/>
</dbReference>
<comment type="caution">
    <text evidence="7">The sequence shown here is derived from an EMBL/GenBank/DDBJ whole genome shotgun (WGS) entry which is preliminary data.</text>
</comment>
<dbReference type="Pfam" id="PF00092">
    <property type="entry name" value="VWA"/>
    <property type="match status" value="1"/>
</dbReference>
<feature type="transmembrane region" description="Helical" evidence="5">
    <location>
        <begin position="6"/>
        <end position="26"/>
    </location>
</feature>
<evidence type="ECO:0000256" key="1">
    <source>
        <dbReference type="ARBA" id="ARBA00022475"/>
    </source>
</evidence>
<dbReference type="RefSeq" id="WP_121200940.1">
    <property type="nucleotide sequence ID" value="NZ_RBKU01000001.1"/>
</dbReference>
<keyword evidence="4 5" id="KW-0472">Membrane</keyword>
<gene>
    <name evidence="7" type="ORF">BDD43_5200</name>
</gene>
<protein>
    <submittedName>
        <fullName evidence="7">Ca-activated chloride channel family protein</fullName>
    </submittedName>
</protein>